<sequence>MLKRLNPSHLPDGIDHKAYSLLVDRVQINLKQPQVYGSQFHRVDKTWVP</sequence>
<proteinExistence type="predicted"/>
<name>D2U8A4_XANAP</name>
<dbReference type="RefSeq" id="WP_012914717.1">
    <property type="nucleotide sequence ID" value="NC_013722.1"/>
</dbReference>
<organism evidence="1 2">
    <name type="scientific">Xanthomonas albilineans (strain GPE PC73 / CFBP 7063)</name>
    <dbReference type="NCBI Taxonomy" id="380358"/>
    <lineage>
        <taxon>Bacteria</taxon>
        <taxon>Pseudomonadati</taxon>
        <taxon>Pseudomonadota</taxon>
        <taxon>Gammaproteobacteria</taxon>
        <taxon>Lysobacterales</taxon>
        <taxon>Lysobacteraceae</taxon>
        <taxon>Xanthomonas</taxon>
    </lineage>
</organism>
<dbReference type="STRING" id="380358.XALC_0154"/>
<evidence type="ECO:0000313" key="1">
    <source>
        <dbReference type="EMBL" id="CBA14700.1"/>
    </source>
</evidence>
<evidence type="ECO:0000313" key="2">
    <source>
        <dbReference type="Proteomes" id="UP000001890"/>
    </source>
</evidence>
<dbReference type="Proteomes" id="UP000001890">
    <property type="component" value="Chromosome"/>
</dbReference>
<protein>
    <submittedName>
        <fullName evidence="1">Uncharacterized protein</fullName>
    </submittedName>
</protein>
<dbReference type="KEGG" id="xal:XALC_0154"/>
<reference evidence="1 2" key="1">
    <citation type="journal article" date="2009" name="BMC Genomics">
        <title>The complete genome sequence of Xanthomonas albilineans provides new insights into the reductive genome evolution of the xylem-limited Xanthomonadaceae.</title>
        <authorList>
            <person name="Pieretti I."/>
            <person name="Royer M."/>
            <person name="Barbe V."/>
            <person name="Carrere S."/>
            <person name="Koebnik R."/>
            <person name="Cociancich S."/>
            <person name="Couloux A."/>
            <person name="Darrasse A."/>
            <person name="Gouzy J."/>
            <person name="Jacques M.A."/>
            <person name="Lauber E."/>
            <person name="Manceau C."/>
            <person name="Mangenot S."/>
            <person name="Poussier S."/>
            <person name="Segurens B."/>
            <person name="Szurek B."/>
            <person name="Verdier V."/>
            <person name="Arlat M."/>
            <person name="Rott P."/>
        </authorList>
    </citation>
    <scope>NUCLEOTIDE SEQUENCE [LARGE SCALE GENOMIC DNA]</scope>
    <source>
        <strain evidence="2">GPE PC73 / CFBP 7063</strain>
    </source>
</reference>
<dbReference type="AlphaFoldDB" id="D2U8A4"/>
<keyword evidence="2" id="KW-1185">Reference proteome</keyword>
<dbReference type="GeneID" id="57875531"/>
<gene>
    <name evidence="1" type="ordered locus">XALc_0154</name>
</gene>
<accession>D2U8A4</accession>
<dbReference type="EMBL" id="FP565176">
    <property type="protein sequence ID" value="CBA14700.1"/>
    <property type="molecule type" value="Genomic_DNA"/>
</dbReference>